<dbReference type="RefSeq" id="WP_212571493.1">
    <property type="nucleotide sequence ID" value="NZ_CP073084.1"/>
</dbReference>
<dbReference type="EMBL" id="CP073084">
    <property type="protein sequence ID" value="QUE54624.1"/>
    <property type="molecule type" value="Genomic_DNA"/>
</dbReference>
<proteinExistence type="predicted"/>
<reference evidence="1 2" key="1">
    <citation type="submission" date="2021-04" db="EMBL/GenBank/DDBJ databases">
        <title>Complete genome sequence of a novel Streptococcus species.</title>
        <authorList>
            <person name="Teng J.L.L."/>
        </authorList>
    </citation>
    <scope>NUCLEOTIDE SEQUENCE [LARGE SCALE GENOMIC DNA]</scope>
    <source>
        <strain evidence="1 2">HKU75</strain>
    </source>
</reference>
<gene>
    <name evidence="1" type="ORF">INT76_01660</name>
</gene>
<evidence type="ECO:0000313" key="1">
    <source>
        <dbReference type="EMBL" id="QUE54624.1"/>
    </source>
</evidence>
<organism evidence="1 2">
    <name type="scientific">Streptococcus oriscaviae</name>
    <dbReference type="NCBI Taxonomy" id="2781599"/>
    <lineage>
        <taxon>Bacteria</taxon>
        <taxon>Bacillati</taxon>
        <taxon>Bacillota</taxon>
        <taxon>Bacilli</taxon>
        <taxon>Lactobacillales</taxon>
        <taxon>Streptococcaceae</taxon>
        <taxon>Streptococcus</taxon>
    </lineage>
</organism>
<dbReference type="Proteomes" id="UP000677616">
    <property type="component" value="Chromosome"/>
</dbReference>
<protein>
    <submittedName>
        <fullName evidence="1">Uncharacterized protein</fullName>
    </submittedName>
</protein>
<sequence>MLFKQAYQALQTKEDLSTEEVDSLLEHGEYLAELAQDFQMLKFMAY</sequence>
<keyword evidence="2" id="KW-1185">Reference proteome</keyword>
<accession>A0ABX7YN21</accession>
<evidence type="ECO:0000313" key="2">
    <source>
        <dbReference type="Proteomes" id="UP000677616"/>
    </source>
</evidence>
<name>A0ABX7YN21_9STRE</name>